<protein>
    <submittedName>
        <fullName evidence="1">Uncharacterized protein</fullName>
    </submittedName>
</protein>
<reference evidence="1" key="1">
    <citation type="submission" date="2018-05" db="EMBL/GenBank/DDBJ databases">
        <authorList>
            <consortium name="NARMS: The National Antimicrobial Resistance Monitoring System"/>
        </authorList>
    </citation>
    <scope>NUCLEOTIDE SEQUENCE</scope>
    <source>
        <strain evidence="1">FSIS1607372</strain>
    </source>
</reference>
<dbReference type="AlphaFoldDB" id="A0A5T0Q5F6"/>
<sequence length="60" mass="7043">MNYYAKSSKQDINNLTLIYNNPKSNISNTNDLNFKHYLLTPNMKEDKVLSFKARHEPIIV</sequence>
<proteinExistence type="predicted"/>
<organism evidence="1">
    <name type="scientific">Campylobacter jejuni</name>
    <dbReference type="NCBI Taxonomy" id="197"/>
    <lineage>
        <taxon>Bacteria</taxon>
        <taxon>Pseudomonadati</taxon>
        <taxon>Campylobacterota</taxon>
        <taxon>Epsilonproteobacteria</taxon>
        <taxon>Campylobacterales</taxon>
        <taxon>Campylobacteraceae</taxon>
        <taxon>Campylobacter</taxon>
    </lineage>
</organism>
<dbReference type="EMBL" id="AACEEA010000069">
    <property type="protein sequence ID" value="EAK1948612.1"/>
    <property type="molecule type" value="Genomic_DNA"/>
</dbReference>
<evidence type="ECO:0000313" key="1">
    <source>
        <dbReference type="EMBL" id="EAK1948612.1"/>
    </source>
</evidence>
<comment type="caution">
    <text evidence="1">The sequence shown here is derived from an EMBL/GenBank/DDBJ whole genome shotgun (WGS) entry which is preliminary data.</text>
</comment>
<name>A0A5T0Q5F6_CAMJU</name>
<gene>
    <name evidence="1" type="ORF">BG735_08230</name>
</gene>
<accession>A0A5T0Q5F6</accession>